<comment type="caution">
    <text evidence="1">The sequence shown here is derived from an EMBL/GenBank/DDBJ whole genome shotgun (WGS) entry which is preliminary data.</text>
</comment>
<sequence>MRRALTKVRLIRMGGPQVRSIRHDSRRGCALVDPSDSVSIAAT</sequence>
<dbReference type="EMBL" id="JBEPMY010000002">
    <property type="protein sequence ID" value="MET3754065.1"/>
    <property type="molecule type" value="Genomic_DNA"/>
</dbReference>
<protein>
    <submittedName>
        <fullName evidence="1">Uncharacterized protein</fullName>
    </submittedName>
</protein>
<gene>
    <name evidence="1" type="ORF">ABID08_001408</name>
</gene>
<accession>A0ABV2MC76</accession>
<organism evidence="1 2">
    <name type="scientific">Rhizobium binae</name>
    <dbReference type="NCBI Taxonomy" id="1138190"/>
    <lineage>
        <taxon>Bacteria</taxon>
        <taxon>Pseudomonadati</taxon>
        <taxon>Pseudomonadota</taxon>
        <taxon>Alphaproteobacteria</taxon>
        <taxon>Hyphomicrobiales</taxon>
        <taxon>Rhizobiaceae</taxon>
        <taxon>Rhizobium/Agrobacterium group</taxon>
        <taxon>Rhizobium</taxon>
    </lineage>
</organism>
<dbReference type="Proteomes" id="UP001549077">
    <property type="component" value="Unassembled WGS sequence"/>
</dbReference>
<evidence type="ECO:0000313" key="2">
    <source>
        <dbReference type="Proteomes" id="UP001549077"/>
    </source>
</evidence>
<dbReference type="GeneID" id="91153220"/>
<proteinExistence type="predicted"/>
<keyword evidence="2" id="KW-1185">Reference proteome</keyword>
<reference evidence="1 2" key="1">
    <citation type="submission" date="2024-06" db="EMBL/GenBank/DDBJ databases">
        <title>Genomic Encyclopedia of Type Strains, Phase IV (KMG-IV): sequencing the most valuable type-strain genomes for metagenomic binning, comparative biology and taxonomic classification.</title>
        <authorList>
            <person name="Goeker M."/>
        </authorList>
    </citation>
    <scope>NUCLEOTIDE SEQUENCE [LARGE SCALE GENOMIC DNA]</scope>
    <source>
        <strain evidence="1 2">DSM 29288</strain>
    </source>
</reference>
<dbReference type="RefSeq" id="WP_259664636.1">
    <property type="nucleotide sequence ID" value="NZ_CP071604.1"/>
</dbReference>
<evidence type="ECO:0000313" key="1">
    <source>
        <dbReference type="EMBL" id="MET3754065.1"/>
    </source>
</evidence>
<name>A0ABV2MC76_9HYPH</name>